<evidence type="ECO:0000313" key="12">
    <source>
        <dbReference type="EMBL" id="CAB4859288.1"/>
    </source>
</evidence>
<feature type="transmembrane region" description="Helical" evidence="5">
    <location>
        <begin position="85"/>
        <end position="107"/>
    </location>
</feature>
<evidence type="ECO:0000313" key="13">
    <source>
        <dbReference type="EMBL" id="CAB4945362.1"/>
    </source>
</evidence>
<dbReference type="SUPFAM" id="SSF103481">
    <property type="entry name" value="Multidrug resistance efflux transporter EmrE"/>
    <property type="match status" value="2"/>
</dbReference>
<feature type="transmembrane region" description="Helical" evidence="5">
    <location>
        <begin position="287"/>
        <end position="304"/>
    </location>
</feature>
<dbReference type="EMBL" id="CAESAE010000004">
    <property type="protein sequence ID" value="CAB4337636.1"/>
    <property type="molecule type" value="Genomic_DNA"/>
</dbReference>
<keyword evidence="2 5" id="KW-0812">Transmembrane</keyword>
<evidence type="ECO:0000313" key="7">
    <source>
        <dbReference type="EMBL" id="CAB4337636.1"/>
    </source>
</evidence>
<feature type="transmembrane region" description="Helical" evidence="5">
    <location>
        <begin position="206"/>
        <end position="226"/>
    </location>
</feature>
<feature type="transmembrane region" description="Helical" evidence="5">
    <location>
        <begin position="26"/>
        <end position="46"/>
    </location>
</feature>
<dbReference type="EMBL" id="CAFABH010000002">
    <property type="protein sequence ID" value="CAB4820033.1"/>
    <property type="molecule type" value="Genomic_DNA"/>
</dbReference>
<evidence type="ECO:0000313" key="15">
    <source>
        <dbReference type="EMBL" id="CAB5069850.1"/>
    </source>
</evidence>
<evidence type="ECO:0000313" key="9">
    <source>
        <dbReference type="EMBL" id="CAB4720366.1"/>
    </source>
</evidence>
<dbReference type="EMBL" id="CAFBQX010000001">
    <property type="protein sequence ID" value="CAB5069850.1"/>
    <property type="molecule type" value="Genomic_DNA"/>
</dbReference>
<dbReference type="PANTHER" id="PTHR32322">
    <property type="entry name" value="INNER MEMBRANE TRANSPORTER"/>
    <property type="match status" value="1"/>
</dbReference>
<evidence type="ECO:0000256" key="4">
    <source>
        <dbReference type="ARBA" id="ARBA00023136"/>
    </source>
</evidence>
<evidence type="ECO:0000313" key="14">
    <source>
        <dbReference type="EMBL" id="CAB4969773.1"/>
    </source>
</evidence>
<evidence type="ECO:0000256" key="5">
    <source>
        <dbReference type="SAM" id="Phobius"/>
    </source>
</evidence>
<dbReference type="InterPro" id="IPR050638">
    <property type="entry name" value="AA-Vitamin_Transporters"/>
</dbReference>
<reference evidence="12" key="1">
    <citation type="submission" date="2020-05" db="EMBL/GenBank/DDBJ databases">
        <authorList>
            <person name="Chiriac C."/>
            <person name="Salcher M."/>
            <person name="Ghai R."/>
            <person name="Kavagutti S V."/>
        </authorList>
    </citation>
    <scope>NUCLEOTIDE SEQUENCE</scope>
</reference>
<evidence type="ECO:0000256" key="1">
    <source>
        <dbReference type="ARBA" id="ARBA00004141"/>
    </source>
</evidence>
<evidence type="ECO:0000256" key="2">
    <source>
        <dbReference type="ARBA" id="ARBA00022692"/>
    </source>
</evidence>
<dbReference type="EMBL" id="CAEZYM010000003">
    <property type="protein sequence ID" value="CAB4720366.1"/>
    <property type="molecule type" value="Genomic_DNA"/>
</dbReference>
<organism evidence="12">
    <name type="scientific">freshwater metagenome</name>
    <dbReference type="NCBI Taxonomy" id="449393"/>
    <lineage>
        <taxon>unclassified sequences</taxon>
        <taxon>metagenomes</taxon>
        <taxon>ecological metagenomes</taxon>
    </lineage>
</organism>
<name>A0A6J7CQU4_9ZZZZ</name>
<keyword evidence="3 5" id="KW-1133">Transmembrane helix</keyword>
<sequence length="306" mass="31859">MDRKAKFGYESALPHNRQMNAIRRRYGSLILAGIFFGTTGTAQALGPDGISAMAVGSARLIFGAALLWAFALASAKNSMKTLVKIGSVDLWLAALGMALYQLTFFGAVRSTGVAIGTVTALGCAPALTGIIAFIISRERPSRSWFIATIITTIGIVFLASAKGFTHFNGIGFALAICASASYSLFAVVTKRALQSGAQIADSLAKVFGLAALIALPFLFTGGIQTIVTVDGLLMIGWLGLIPTALAYVLYSYGLHGVPASTASTLILAEPATATILASVVLNESLLTRSWIGIAVVSAGLLYLSRS</sequence>
<dbReference type="EMBL" id="CAFBNH010000004">
    <property type="protein sequence ID" value="CAB4945362.1"/>
    <property type="molecule type" value="Genomic_DNA"/>
</dbReference>
<keyword evidence="4 5" id="KW-0472">Membrane</keyword>
<proteinExistence type="predicted"/>
<feature type="transmembrane region" description="Helical" evidence="5">
    <location>
        <begin position="232"/>
        <end position="250"/>
    </location>
</feature>
<gene>
    <name evidence="8" type="ORF">UFOPK2510_01027</name>
    <name evidence="9" type="ORF">UFOPK2718_00428</name>
    <name evidence="10" type="ORF">UFOPK2936_00284</name>
    <name evidence="11" type="ORF">UFOPK3174_00161</name>
    <name evidence="12" type="ORF">UFOPK3328_00376</name>
    <name evidence="13" type="ORF">UFOPK3779_00841</name>
    <name evidence="14" type="ORF">UFOPK3913_00299</name>
    <name evidence="7" type="ORF">UFOPK4107_00728</name>
    <name evidence="15" type="ORF">UFOPK4403_00145</name>
</gene>
<dbReference type="PANTHER" id="PTHR32322:SF2">
    <property type="entry name" value="EAMA DOMAIN-CONTAINING PROTEIN"/>
    <property type="match status" value="1"/>
</dbReference>
<accession>A0A6J7CQU4</accession>
<feature type="transmembrane region" description="Helical" evidence="5">
    <location>
        <begin position="52"/>
        <end position="73"/>
    </location>
</feature>
<comment type="subcellular location">
    <subcellularLocation>
        <location evidence="1">Membrane</location>
        <topology evidence="1">Multi-pass membrane protein</topology>
    </subcellularLocation>
</comment>
<dbReference type="EMBL" id="CAEZXO010000005">
    <property type="protein sequence ID" value="CAB4696420.1"/>
    <property type="molecule type" value="Genomic_DNA"/>
</dbReference>
<evidence type="ECO:0000313" key="11">
    <source>
        <dbReference type="EMBL" id="CAB4820033.1"/>
    </source>
</evidence>
<dbReference type="AlphaFoldDB" id="A0A6J7CQU4"/>
<evidence type="ECO:0000313" key="10">
    <source>
        <dbReference type="EMBL" id="CAB4772446.1"/>
    </source>
</evidence>
<feature type="transmembrane region" description="Helical" evidence="5">
    <location>
        <begin position="143"/>
        <end position="161"/>
    </location>
</feature>
<dbReference type="GO" id="GO:0016020">
    <property type="term" value="C:membrane"/>
    <property type="evidence" value="ECO:0007669"/>
    <property type="project" value="UniProtKB-SubCell"/>
</dbReference>
<feature type="transmembrane region" description="Helical" evidence="5">
    <location>
        <begin position="262"/>
        <end position="281"/>
    </location>
</feature>
<protein>
    <submittedName>
        <fullName evidence="12">Unannotated protein</fullName>
    </submittedName>
</protein>
<evidence type="ECO:0000256" key="3">
    <source>
        <dbReference type="ARBA" id="ARBA00022989"/>
    </source>
</evidence>
<evidence type="ECO:0000313" key="8">
    <source>
        <dbReference type="EMBL" id="CAB4696420.1"/>
    </source>
</evidence>
<dbReference type="EMBL" id="CAFBOC010000002">
    <property type="protein sequence ID" value="CAB4969773.1"/>
    <property type="molecule type" value="Genomic_DNA"/>
</dbReference>
<dbReference type="InterPro" id="IPR037185">
    <property type="entry name" value="EmrE-like"/>
</dbReference>
<dbReference type="Pfam" id="PF00892">
    <property type="entry name" value="EamA"/>
    <property type="match status" value="2"/>
</dbReference>
<dbReference type="Gene3D" id="1.10.3730.20">
    <property type="match status" value="1"/>
</dbReference>
<dbReference type="EMBL" id="CAFBLD010000002">
    <property type="protein sequence ID" value="CAB4859288.1"/>
    <property type="molecule type" value="Genomic_DNA"/>
</dbReference>
<feature type="domain" description="EamA" evidence="6">
    <location>
        <begin position="170"/>
        <end position="304"/>
    </location>
</feature>
<feature type="domain" description="EamA" evidence="6">
    <location>
        <begin position="29"/>
        <end position="158"/>
    </location>
</feature>
<feature type="transmembrane region" description="Helical" evidence="5">
    <location>
        <begin position="167"/>
        <end position="185"/>
    </location>
</feature>
<dbReference type="InterPro" id="IPR000620">
    <property type="entry name" value="EamA_dom"/>
</dbReference>
<feature type="transmembrane region" description="Helical" evidence="5">
    <location>
        <begin position="113"/>
        <end position="136"/>
    </location>
</feature>
<evidence type="ECO:0000259" key="6">
    <source>
        <dbReference type="Pfam" id="PF00892"/>
    </source>
</evidence>
<dbReference type="EMBL" id="CAEZZW010000001">
    <property type="protein sequence ID" value="CAB4772446.1"/>
    <property type="molecule type" value="Genomic_DNA"/>
</dbReference>